<protein>
    <submittedName>
        <fullName evidence="3">Ketose-bisphosphate aldolase, class-II</fullName>
    </submittedName>
</protein>
<evidence type="ECO:0000256" key="2">
    <source>
        <dbReference type="PIRSR" id="PIRSR001359-3"/>
    </source>
</evidence>
<dbReference type="SUPFAM" id="SSF51569">
    <property type="entry name" value="Aldolase"/>
    <property type="match status" value="1"/>
</dbReference>
<comment type="cofactor">
    <cofactor evidence="2">
        <name>Zn(2+)</name>
        <dbReference type="ChEBI" id="CHEBI:29105"/>
    </cofactor>
    <text evidence="2">Binds 2 Zn(2+) ions per subunit. One is catalytic and the other provides a structural contribution.</text>
</comment>
<evidence type="ECO:0000313" key="4">
    <source>
        <dbReference type="Proteomes" id="UP000034704"/>
    </source>
</evidence>
<comment type="caution">
    <text evidence="3">The sequence shown here is derived from an EMBL/GenBank/DDBJ whole genome shotgun (WGS) entry which is preliminary data.</text>
</comment>
<feature type="active site" description="Proton donor" evidence="1">
    <location>
        <position position="83"/>
    </location>
</feature>
<dbReference type="AlphaFoldDB" id="A0A0G1BNA2"/>
<dbReference type="PANTHER" id="PTHR30304">
    <property type="entry name" value="D-TAGATOSE-1,6-BISPHOSPHATE ALDOLASE"/>
    <property type="match status" value="1"/>
</dbReference>
<dbReference type="InterPro" id="IPR000771">
    <property type="entry name" value="FBA_II"/>
</dbReference>
<organism evidence="3 4">
    <name type="scientific">Candidatus Nomurabacteria bacterium GW2011_GWC2_42_20</name>
    <dbReference type="NCBI Taxonomy" id="1618756"/>
    <lineage>
        <taxon>Bacteria</taxon>
        <taxon>Candidatus Nomuraibacteriota</taxon>
    </lineage>
</organism>
<dbReference type="PANTHER" id="PTHR30304:SF0">
    <property type="entry name" value="D-TAGATOSE-1,6-BISPHOSPHATE ALDOLASE SUBUNIT GATY-RELATED"/>
    <property type="match status" value="1"/>
</dbReference>
<evidence type="ECO:0000313" key="3">
    <source>
        <dbReference type="EMBL" id="KKS47751.1"/>
    </source>
</evidence>
<dbReference type="InterPro" id="IPR013785">
    <property type="entry name" value="Aldolase_TIM"/>
</dbReference>
<keyword evidence="2" id="KW-0479">Metal-binding</keyword>
<dbReference type="Pfam" id="PF01116">
    <property type="entry name" value="F_bP_aldolase"/>
    <property type="match status" value="1"/>
</dbReference>
<dbReference type="NCBIfam" id="TIGR00167">
    <property type="entry name" value="cbbA"/>
    <property type="match status" value="1"/>
</dbReference>
<evidence type="ECO:0000256" key="1">
    <source>
        <dbReference type="PIRSR" id="PIRSR001359-1"/>
    </source>
</evidence>
<dbReference type="PIRSF" id="PIRSF001359">
    <property type="entry name" value="F_bP_aldolase_II"/>
    <property type="match status" value="1"/>
</dbReference>
<feature type="binding site" evidence="2">
    <location>
        <position position="105"/>
    </location>
    <ligand>
        <name>Zn(2+)</name>
        <dbReference type="ChEBI" id="CHEBI:29105"/>
        <label>2</label>
    </ligand>
</feature>
<dbReference type="InterPro" id="IPR050246">
    <property type="entry name" value="Class_II_FBP_aldolase"/>
</dbReference>
<dbReference type="STRING" id="1618756.UV12_C0005G0026"/>
<dbReference type="EMBL" id="LCDG01000005">
    <property type="protein sequence ID" value="KKS47751.1"/>
    <property type="molecule type" value="Genomic_DNA"/>
</dbReference>
<feature type="binding site" evidence="2">
    <location>
        <position position="218"/>
    </location>
    <ligand>
        <name>Zn(2+)</name>
        <dbReference type="ChEBI" id="CHEBI:29105"/>
        <label>1</label>
        <note>catalytic</note>
    </ligand>
</feature>
<feature type="binding site" evidence="2">
    <location>
        <position position="188"/>
    </location>
    <ligand>
        <name>Zn(2+)</name>
        <dbReference type="ChEBI" id="CHEBI:29105"/>
        <label>1</label>
        <note>catalytic</note>
    </ligand>
</feature>
<feature type="binding site" evidence="2">
    <location>
        <position position="137"/>
    </location>
    <ligand>
        <name>Zn(2+)</name>
        <dbReference type="ChEBI" id="CHEBI:29105"/>
        <label>2</label>
    </ligand>
</feature>
<feature type="binding site" evidence="2">
    <location>
        <position position="84"/>
    </location>
    <ligand>
        <name>Zn(2+)</name>
        <dbReference type="ChEBI" id="CHEBI:29105"/>
        <label>1</label>
        <note>catalytic</note>
    </ligand>
</feature>
<dbReference type="GO" id="GO:0016832">
    <property type="term" value="F:aldehyde-lyase activity"/>
    <property type="evidence" value="ECO:0007669"/>
    <property type="project" value="InterPro"/>
</dbReference>
<gene>
    <name evidence="3" type="ORF">UV12_C0005G0026</name>
</gene>
<accession>A0A0G1BNA2</accession>
<keyword evidence="2" id="KW-0862">Zinc</keyword>
<dbReference type="Gene3D" id="3.20.20.70">
    <property type="entry name" value="Aldolase class I"/>
    <property type="match status" value="1"/>
</dbReference>
<sequence length="291" mass="32007">MNTIPTLREVIADAEAKKNAVGHFNISNIEGLWAIFRAARSLNLPVIVGLSEGERDFVGVRQAVAIVKSIREEYQYPIFINADHTYSVERVKEAIDAGFDAVIFDGAKLTLEENIAKAKECVDYARASGRDVLVEAEVGYIGTSSKVLDEIPEGVKFDDSTLTSPEQAERFVRETGVDLFAPAVGNMHGMLRNAPEPRLDIERISKVREAAGVPLVLHGGSGTSDEDFREAIKAGISLVHINTEIRVAFVKTLAEYLVAHPDEVAPYKVMKEPTEAMQKVIEARLRLFSGR</sequence>
<name>A0A0G1BNA2_9BACT</name>
<reference evidence="3 4" key="1">
    <citation type="journal article" date="2015" name="Nature">
        <title>rRNA introns, odd ribosomes, and small enigmatic genomes across a large radiation of phyla.</title>
        <authorList>
            <person name="Brown C.T."/>
            <person name="Hug L.A."/>
            <person name="Thomas B.C."/>
            <person name="Sharon I."/>
            <person name="Castelle C.J."/>
            <person name="Singh A."/>
            <person name="Wilkins M.J."/>
            <person name="Williams K.H."/>
            <person name="Banfield J.F."/>
        </authorList>
    </citation>
    <scope>NUCLEOTIDE SEQUENCE [LARGE SCALE GENOMIC DNA]</scope>
</reference>
<dbReference type="Proteomes" id="UP000034704">
    <property type="component" value="Unassembled WGS sequence"/>
</dbReference>
<dbReference type="CDD" id="cd00947">
    <property type="entry name" value="TBP_aldolase_IIB"/>
    <property type="match status" value="1"/>
</dbReference>
<proteinExistence type="predicted"/>
<dbReference type="GO" id="GO:0005975">
    <property type="term" value="P:carbohydrate metabolic process"/>
    <property type="evidence" value="ECO:0007669"/>
    <property type="project" value="InterPro"/>
</dbReference>
<dbReference type="GO" id="GO:0008270">
    <property type="term" value="F:zinc ion binding"/>
    <property type="evidence" value="ECO:0007669"/>
    <property type="project" value="InterPro"/>
</dbReference>